<dbReference type="Proteomes" id="UP000178726">
    <property type="component" value="Unassembled WGS sequence"/>
</dbReference>
<comment type="caution">
    <text evidence="2">The sequence shown here is derived from an EMBL/GenBank/DDBJ whole genome shotgun (WGS) entry which is preliminary data.</text>
</comment>
<dbReference type="AlphaFoldDB" id="A0A1F6N9N3"/>
<evidence type="ECO:0000313" key="3">
    <source>
        <dbReference type="Proteomes" id="UP000178726"/>
    </source>
</evidence>
<accession>A0A1F6N9N3</accession>
<proteinExistence type="predicted"/>
<feature type="region of interest" description="Disordered" evidence="1">
    <location>
        <begin position="1"/>
        <end position="29"/>
    </location>
</feature>
<sequence length="496" mass="57245">MPERFRPPVVESPVNQESTEKPELPPQDGLLTTLNKKIRREFVAIGVALSLSADSPAEARVQPRPRASANESIKLPRELPHTYFDENPDYFKTFTKNGEFSELERQKRTNRLKNGAVIFKDVGLSFYQVQKGDNISEIRRNLLELPQYAYIKDQKVKLESFNIPAKELRLGMWLPIPLENEDRHVTDEQFARYATLAVREMRKNPDYGEYLNKILQEITERELIATMVAVAKQESGGKPIGQFELHRWERAYRAFSFSIFHILMEKYRGVEGPGLEARKKLNLTEGQVYHPQNAVKLFIGYLKEKGAKPEQYFPVVKHAASFASMYNGRGWRKKNPRYVKNVTSYYQKALGMLDSIEESGDTEELVVEAVEAEQAVRPVAYQRRAAAEQVGSAIRKKEQGTAVFTVWERVGHDNMTSVVENAHFRYNQKTKKRIFGTDRELRNEVKKIMRYLQKRFGTDTYYPGDTIGIGIDARGGFFKFRGIRNGKSFEELIRIK</sequence>
<gene>
    <name evidence="2" type="ORF">A3I29_01265</name>
</gene>
<organism evidence="2 3">
    <name type="scientific">Candidatus Magasanikbacteria bacterium RIFCSPLOWO2_02_FULL_44_11</name>
    <dbReference type="NCBI Taxonomy" id="1798689"/>
    <lineage>
        <taxon>Bacteria</taxon>
        <taxon>Candidatus Magasanikiibacteriota</taxon>
    </lineage>
</organism>
<protein>
    <submittedName>
        <fullName evidence="2">Uncharacterized protein</fullName>
    </submittedName>
</protein>
<name>A0A1F6N9N3_9BACT</name>
<evidence type="ECO:0000256" key="1">
    <source>
        <dbReference type="SAM" id="MobiDB-lite"/>
    </source>
</evidence>
<evidence type="ECO:0000313" key="2">
    <source>
        <dbReference type="EMBL" id="OGH80644.1"/>
    </source>
</evidence>
<dbReference type="EMBL" id="MFQK01000037">
    <property type="protein sequence ID" value="OGH80644.1"/>
    <property type="molecule type" value="Genomic_DNA"/>
</dbReference>
<reference evidence="2 3" key="1">
    <citation type="journal article" date="2016" name="Nat. Commun.">
        <title>Thousands of microbial genomes shed light on interconnected biogeochemical processes in an aquifer system.</title>
        <authorList>
            <person name="Anantharaman K."/>
            <person name="Brown C.T."/>
            <person name="Hug L.A."/>
            <person name="Sharon I."/>
            <person name="Castelle C.J."/>
            <person name="Probst A.J."/>
            <person name="Thomas B.C."/>
            <person name="Singh A."/>
            <person name="Wilkins M.J."/>
            <person name="Karaoz U."/>
            <person name="Brodie E.L."/>
            <person name="Williams K.H."/>
            <person name="Hubbard S.S."/>
            <person name="Banfield J.F."/>
        </authorList>
    </citation>
    <scope>NUCLEOTIDE SEQUENCE [LARGE SCALE GENOMIC DNA]</scope>
</reference>